<evidence type="ECO:0000313" key="6">
    <source>
        <dbReference type="EMBL" id="ATW28093.1"/>
    </source>
</evidence>
<dbReference type="Pfam" id="PF24517">
    <property type="entry name" value="CBM96"/>
    <property type="match status" value="1"/>
</dbReference>
<organism evidence="6 7">
    <name type="scientific">Formimonas warabiya</name>
    <dbReference type="NCBI Taxonomy" id="1761012"/>
    <lineage>
        <taxon>Bacteria</taxon>
        <taxon>Bacillati</taxon>
        <taxon>Bacillota</taxon>
        <taxon>Clostridia</taxon>
        <taxon>Eubacteriales</taxon>
        <taxon>Peptococcaceae</taxon>
        <taxon>Candidatus Formimonas</taxon>
    </lineage>
</organism>
<dbReference type="InterPro" id="IPR045965">
    <property type="entry name" value="DUF6385"/>
</dbReference>
<evidence type="ECO:0000259" key="5">
    <source>
        <dbReference type="Pfam" id="PF24517"/>
    </source>
</evidence>
<name>A0A3G1KZY0_FORW1</name>
<dbReference type="InterPro" id="IPR055372">
    <property type="entry name" value="CBM96"/>
</dbReference>
<evidence type="ECO:0008006" key="8">
    <source>
        <dbReference type="Google" id="ProtNLM"/>
    </source>
</evidence>
<keyword evidence="2" id="KW-0964">Secreted</keyword>
<keyword evidence="3" id="KW-0732">Signal</keyword>
<dbReference type="KEGG" id="fwa:DCMF_28060"/>
<dbReference type="Proteomes" id="UP000323521">
    <property type="component" value="Chromosome"/>
</dbReference>
<accession>A0A3G1KZY0</accession>
<evidence type="ECO:0000313" key="7">
    <source>
        <dbReference type="Proteomes" id="UP000323521"/>
    </source>
</evidence>
<evidence type="ECO:0000256" key="2">
    <source>
        <dbReference type="ARBA" id="ARBA00022525"/>
    </source>
</evidence>
<comment type="subcellular location">
    <subcellularLocation>
        <location evidence="1">Secreted</location>
    </subcellularLocation>
</comment>
<evidence type="ECO:0000256" key="3">
    <source>
        <dbReference type="ARBA" id="ARBA00022729"/>
    </source>
</evidence>
<dbReference type="EMBL" id="CP017634">
    <property type="protein sequence ID" value="ATW28093.1"/>
    <property type="molecule type" value="Genomic_DNA"/>
</dbReference>
<dbReference type="NCBIfam" id="NF033679">
    <property type="entry name" value="DNRLRE_dom"/>
    <property type="match status" value="1"/>
</dbReference>
<dbReference type="AlphaFoldDB" id="A0A3G1KZY0"/>
<gene>
    <name evidence="6" type="ORF">DCMF_28060</name>
</gene>
<dbReference type="Pfam" id="PF19912">
    <property type="entry name" value="DUF6385"/>
    <property type="match status" value="1"/>
</dbReference>
<evidence type="ECO:0000259" key="4">
    <source>
        <dbReference type="Pfam" id="PF19912"/>
    </source>
</evidence>
<feature type="domain" description="Carbohydrate-binding module family 96" evidence="5">
    <location>
        <begin position="6"/>
        <end position="172"/>
    </location>
</feature>
<feature type="domain" description="DUF6385" evidence="4">
    <location>
        <begin position="209"/>
        <end position="288"/>
    </location>
</feature>
<proteinExistence type="predicted"/>
<sequence>MIMMATINLPAIDDSFVDSFQPTLNYGNSPVLLVGKLVDGILYRSLLKFDLASIPSGASIISAQLTLEMNFDYSGAGTIASITPYAVADNWSGATVTWNNQPAINQAIAGTTANVTVTGPYSWNVLNLVNGWFTGSLANNGLELRTGESTSLETKSFVSSNAAAQRPVLTIAYETDILPAAVTIAGRTVESGHEDVTTTDSFQYSGARDTSQMTAVSFVVSNTGPNTATIGAEDSNDGINFVTEYTFGLAPNITTVVQYSFYSRFKRLSYKSLNPGQPTTVSIDYLART</sequence>
<keyword evidence="7" id="KW-1185">Reference proteome</keyword>
<reference evidence="6 7" key="1">
    <citation type="submission" date="2016-10" db="EMBL/GenBank/DDBJ databases">
        <title>Complete Genome Sequence of Peptococcaceae strain DCMF.</title>
        <authorList>
            <person name="Edwards R.J."/>
            <person name="Holland S.I."/>
            <person name="Deshpande N.P."/>
            <person name="Wong Y.K."/>
            <person name="Ertan H."/>
            <person name="Manefield M."/>
            <person name="Russell T.L."/>
            <person name="Lee M.J."/>
        </authorList>
    </citation>
    <scope>NUCLEOTIDE SEQUENCE [LARGE SCALE GENOMIC DNA]</scope>
    <source>
        <strain evidence="6 7">DCMF</strain>
    </source>
</reference>
<protein>
    <recommendedName>
        <fullName evidence="8">DNRLRE domain-containing protein</fullName>
    </recommendedName>
</protein>
<dbReference type="GO" id="GO:0005576">
    <property type="term" value="C:extracellular region"/>
    <property type="evidence" value="ECO:0007669"/>
    <property type="project" value="UniProtKB-SubCell"/>
</dbReference>
<evidence type="ECO:0000256" key="1">
    <source>
        <dbReference type="ARBA" id="ARBA00004613"/>
    </source>
</evidence>